<dbReference type="SUPFAM" id="SSF52540">
    <property type="entry name" value="P-loop containing nucleoside triphosphate hydrolases"/>
    <property type="match status" value="1"/>
</dbReference>
<dbReference type="GO" id="GO:0005525">
    <property type="term" value="F:GTP binding"/>
    <property type="evidence" value="ECO:0007669"/>
    <property type="project" value="UniProtKB-KW"/>
</dbReference>
<evidence type="ECO:0000313" key="6">
    <source>
        <dbReference type="Proteomes" id="UP000829196"/>
    </source>
</evidence>
<dbReference type="SMR" id="A0A8T3C9M2"/>
<name>A0A8T3C9M2_DENNO</name>
<dbReference type="InterPro" id="IPR027417">
    <property type="entry name" value="P-loop_NTPase"/>
</dbReference>
<feature type="domain" description="Tr-type G" evidence="4">
    <location>
        <begin position="78"/>
        <end position="153"/>
    </location>
</feature>
<reference evidence="5" key="1">
    <citation type="journal article" date="2022" name="Front. Genet.">
        <title>Chromosome-Scale Assembly of the Dendrobium nobile Genome Provides Insights Into the Molecular Mechanism of the Biosynthesis of the Medicinal Active Ingredient of Dendrobium.</title>
        <authorList>
            <person name="Xu Q."/>
            <person name="Niu S.-C."/>
            <person name="Li K.-L."/>
            <person name="Zheng P.-J."/>
            <person name="Zhang X.-J."/>
            <person name="Jia Y."/>
            <person name="Liu Y."/>
            <person name="Niu Y.-X."/>
            <person name="Yu L.-H."/>
            <person name="Chen D.-F."/>
            <person name="Zhang G.-Q."/>
        </authorList>
    </citation>
    <scope>NUCLEOTIDE SEQUENCE</scope>
    <source>
        <tissue evidence="5">Leaf</tissue>
    </source>
</reference>
<evidence type="ECO:0000259" key="4">
    <source>
        <dbReference type="Pfam" id="PF00009"/>
    </source>
</evidence>
<evidence type="ECO:0000256" key="1">
    <source>
        <dbReference type="ARBA" id="ARBA00022741"/>
    </source>
</evidence>
<feature type="compositionally biased region" description="Low complexity" evidence="3">
    <location>
        <begin position="35"/>
        <end position="54"/>
    </location>
</feature>
<comment type="caution">
    <text evidence="5">The sequence shown here is derived from an EMBL/GenBank/DDBJ whole genome shotgun (WGS) entry which is preliminary data.</text>
</comment>
<dbReference type="GO" id="GO:0003924">
    <property type="term" value="F:GTPase activity"/>
    <property type="evidence" value="ECO:0007669"/>
    <property type="project" value="InterPro"/>
</dbReference>
<feature type="compositionally biased region" description="Acidic residues" evidence="3">
    <location>
        <begin position="17"/>
        <end position="34"/>
    </location>
</feature>
<dbReference type="InterPro" id="IPR000795">
    <property type="entry name" value="T_Tr_GTP-bd_dom"/>
</dbReference>
<dbReference type="OrthoDB" id="651723at2759"/>
<proteinExistence type="predicted"/>
<keyword evidence="2" id="KW-0342">GTP-binding</keyword>
<keyword evidence="6" id="KW-1185">Reference proteome</keyword>
<dbReference type="PANTHER" id="PTHR23115">
    <property type="entry name" value="TRANSLATION FACTOR"/>
    <property type="match status" value="1"/>
</dbReference>
<gene>
    <name evidence="5" type="ORF">KFK09_001183</name>
</gene>
<protein>
    <recommendedName>
        <fullName evidence="4">Tr-type G domain-containing protein</fullName>
    </recommendedName>
</protein>
<evidence type="ECO:0000256" key="3">
    <source>
        <dbReference type="SAM" id="MobiDB-lite"/>
    </source>
</evidence>
<dbReference type="EMBL" id="JAGYWB010000002">
    <property type="protein sequence ID" value="KAI0528641.1"/>
    <property type="molecule type" value="Genomic_DNA"/>
</dbReference>
<accession>A0A8T3C9M2</accession>
<dbReference type="Gene3D" id="3.40.50.300">
    <property type="entry name" value="P-loop containing nucleotide triphosphate hydrolases"/>
    <property type="match status" value="1"/>
</dbReference>
<evidence type="ECO:0000256" key="2">
    <source>
        <dbReference type="ARBA" id="ARBA00023134"/>
    </source>
</evidence>
<organism evidence="5 6">
    <name type="scientific">Dendrobium nobile</name>
    <name type="common">Orchid</name>
    <dbReference type="NCBI Taxonomy" id="94219"/>
    <lineage>
        <taxon>Eukaryota</taxon>
        <taxon>Viridiplantae</taxon>
        <taxon>Streptophyta</taxon>
        <taxon>Embryophyta</taxon>
        <taxon>Tracheophyta</taxon>
        <taxon>Spermatophyta</taxon>
        <taxon>Magnoliopsida</taxon>
        <taxon>Liliopsida</taxon>
        <taxon>Asparagales</taxon>
        <taxon>Orchidaceae</taxon>
        <taxon>Epidendroideae</taxon>
        <taxon>Malaxideae</taxon>
        <taxon>Dendrobiinae</taxon>
        <taxon>Dendrobium</taxon>
    </lineage>
</organism>
<dbReference type="Pfam" id="PF00009">
    <property type="entry name" value="GTP_EFTU"/>
    <property type="match status" value="1"/>
</dbReference>
<dbReference type="AlphaFoldDB" id="A0A8T3C9M2"/>
<keyword evidence="1" id="KW-0547">Nucleotide-binding</keyword>
<sequence length="186" mass="21384">MEYRKAKAGAQPPLLPDGEEEDDWRKEEDDDMEDSLPPAFSASAEAEAAGPPKSTVSHVELTVPQETEELEGREEESKRHSNVVFIGHVDAGKSTTGGHILLLSGQVDDRTMQKYERESKEKNRESWYMAYIMDTNEEERIKDNIIPIKSLAFNSGRLLLRFYYKRYNSLPKLRFVTEEADKKRIM</sequence>
<dbReference type="Proteomes" id="UP000829196">
    <property type="component" value="Unassembled WGS sequence"/>
</dbReference>
<evidence type="ECO:0000313" key="5">
    <source>
        <dbReference type="EMBL" id="KAI0528641.1"/>
    </source>
</evidence>
<dbReference type="InterPro" id="IPR050100">
    <property type="entry name" value="TRAFAC_GTPase_members"/>
</dbReference>
<feature type="region of interest" description="Disordered" evidence="3">
    <location>
        <begin position="1"/>
        <end position="58"/>
    </location>
</feature>